<dbReference type="RefSeq" id="WP_263844337.1">
    <property type="nucleotide sequence ID" value="NZ_JALIEB010000006.1"/>
</dbReference>
<accession>A0ABT3BEN3</accession>
<evidence type="ECO:0000256" key="1">
    <source>
        <dbReference type="SAM" id="MobiDB-lite"/>
    </source>
</evidence>
<sequence length="89" mass="9800">MADVSLQMSRASATEPPVHPRQDGRCGSRSDYRDILSDHIFDKLGPCPRNALIAMVDYGLNDEEIGGYYRMSPKTIAQLRGIFGIDAGN</sequence>
<feature type="compositionally biased region" description="Basic and acidic residues" evidence="1">
    <location>
        <begin position="18"/>
        <end position="29"/>
    </location>
</feature>
<evidence type="ECO:0000313" key="3">
    <source>
        <dbReference type="Proteomes" id="UP001208690"/>
    </source>
</evidence>
<protein>
    <submittedName>
        <fullName evidence="2">Uncharacterized protein</fullName>
    </submittedName>
</protein>
<gene>
    <name evidence="2" type="ORF">MUB52_11300</name>
</gene>
<keyword evidence="3" id="KW-1185">Reference proteome</keyword>
<reference evidence="2 3" key="1">
    <citation type="submission" date="2022-04" db="EMBL/GenBank/DDBJ databases">
        <title>Roseobacter sp. WL0113 is a bacterium isolated from neritic sediment.</title>
        <authorList>
            <person name="Wang L."/>
            <person name="He W."/>
            <person name="Zhang D.-F."/>
        </authorList>
    </citation>
    <scope>NUCLEOTIDE SEQUENCE [LARGE SCALE GENOMIC DNA]</scope>
    <source>
        <strain evidence="2 3">WL0113</strain>
    </source>
</reference>
<evidence type="ECO:0000313" key="2">
    <source>
        <dbReference type="EMBL" id="MCV3272012.1"/>
    </source>
</evidence>
<proteinExistence type="predicted"/>
<name>A0ABT3BEN3_9RHOB</name>
<dbReference type="EMBL" id="JALIEB010000006">
    <property type="protein sequence ID" value="MCV3272012.1"/>
    <property type="molecule type" value="Genomic_DNA"/>
</dbReference>
<comment type="caution">
    <text evidence="2">The sequence shown here is derived from an EMBL/GenBank/DDBJ whole genome shotgun (WGS) entry which is preliminary data.</text>
</comment>
<organism evidence="2 3">
    <name type="scientific">Roseobacter sinensis</name>
    <dbReference type="NCBI Taxonomy" id="2931391"/>
    <lineage>
        <taxon>Bacteria</taxon>
        <taxon>Pseudomonadati</taxon>
        <taxon>Pseudomonadota</taxon>
        <taxon>Alphaproteobacteria</taxon>
        <taxon>Rhodobacterales</taxon>
        <taxon>Roseobacteraceae</taxon>
        <taxon>Roseobacter</taxon>
    </lineage>
</organism>
<dbReference type="Proteomes" id="UP001208690">
    <property type="component" value="Unassembled WGS sequence"/>
</dbReference>
<feature type="compositionally biased region" description="Polar residues" evidence="1">
    <location>
        <begin position="1"/>
        <end position="12"/>
    </location>
</feature>
<feature type="region of interest" description="Disordered" evidence="1">
    <location>
        <begin position="1"/>
        <end position="29"/>
    </location>
</feature>